<keyword evidence="2" id="KW-1185">Reference proteome</keyword>
<reference evidence="1 2" key="1">
    <citation type="submission" date="2019-12" db="EMBL/GenBank/DDBJ databases">
        <title>Snethiella sp. nov. sp. isolated from sea sand.</title>
        <authorList>
            <person name="Kim J."/>
            <person name="Jeong S.E."/>
            <person name="Jung H.S."/>
            <person name="Jeon C.O."/>
        </authorList>
    </citation>
    <scope>NUCLEOTIDE SEQUENCE [LARGE SCALE GENOMIC DNA]</scope>
    <source>
        <strain evidence="1 2">DP05</strain>
    </source>
</reference>
<accession>A0A6L8W7S6</accession>
<dbReference type="AlphaFoldDB" id="A0A6L8W7S6"/>
<evidence type="ECO:0000313" key="2">
    <source>
        <dbReference type="Proteomes" id="UP000476030"/>
    </source>
</evidence>
<protein>
    <submittedName>
        <fullName evidence="1">Uncharacterized protein</fullName>
    </submittedName>
</protein>
<name>A0A6L8W7S6_9PROT</name>
<gene>
    <name evidence="1" type="ORF">GQE98_10870</name>
</gene>
<proteinExistence type="predicted"/>
<organism evidence="1 2">
    <name type="scientific">Sneathiella litorea</name>
    <dbReference type="NCBI Taxonomy" id="2606216"/>
    <lineage>
        <taxon>Bacteria</taxon>
        <taxon>Pseudomonadati</taxon>
        <taxon>Pseudomonadota</taxon>
        <taxon>Alphaproteobacteria</taxon>
        <taxon>Sneathiellales</taxon>
        <taxon>Sneathiellaceae</taxon>
        <taxon>Sneathiella</taxon>
    </lineage>
</organism>
<dbReference type="Proteomes" id="UP000476030">
    <property type="component" value="Unassembled WGS sequence"/>
</dbReference>
<comment type="caution">
    <text evidence="1">The sequence shown here is derived from an EMBL/GenBank/DDBJ whole genome shotgun (WGS) entry which is preliminary data.</text>
</comment>
<evidence type="ECO:0000313" key="1">
    <source>
        <dbReference type="EMBL" id="MZR31135.1"/>
    </source>
</evidence>
<sequence>MLSFINHTRHFIFRYAGMRSVISFGLAVLFLAATLVSFQVTDATAQNMCFERTALMKHLGGKFEEAPVAAGLAANGSVLEVFSSPDGVTWTIVLTQPNGATCVMASGESWVGVKKSKKGKVS</sequence>
<dbReference type="RefSeq" id="WP_161315662.1">
    <property type="nucleotide sequence ID" value="NZ_WTUW01000002.1"/>
</dbReference>
<dbReference type="EMBL" id="WTUW01000002">
    <property type="protein sequence ID" value="MZR31135.1"/>
    <property type="molecule type" value="Genomic_DNA"/>
</dbReference>